<dbReference type="RefSeq" id="WP_178933432.1">
    <property type="nucleotide sequence ID" value="NZ_JACBAZ010000005.1"/>
</dbReference>
<reference evidence="3 4" key="1">
    <citation type="submission" date="2020-07" db="EMBL/GenBank/DDBJ databases">
        <title>Roseicoccus Jingziensis gen. nov., sp. nov., isolated from coastal seawater.</title>
        <authorList>
            <person name="Feng X."/>
        </authorList>
    </citation>
    <scope>NUCLEOTIDE SEQUENCE [LARGE SCALE GENOMIC DNA]</scope>
    <source>
        <strain evidence="3 4">N1E253</strain>
    </source>
</reference>
<name>A0A851GLC0_9BACT</name>
<feature type="region of interest" description="Disordered" evidence="1">
    <location>
        <begin position="1"/>
        <end position="41"/>
    </location>
</feature>
<keyword evidence="2" id="KW-0472">Membrane</keyword>
<evidence type="ECO:0000256" key="2">
    <source>
        <dbReference type="SAM" id="Phobius"/>
    </source>
</evidence>
<keyword evidence="2" id="KW-0812">Transmembrane</keyword>
<keyword evidence="4" id="KW-1185">Reference proteome</keyword>
<feature type="transmembrane region" description="Helical" evidence="2">
    <location>
        <begin position="50"/>
        <end position="75"/>
    </location>
</feature>
<dbReference type="EMBL" id="JACBAZ010000005">
    <property type="protein sequence ID" value="NWK56631.1"/>
    <property type="molecule type" value="Genomic_DNA"/>
</dbReference>
<feature type="compositionally biased region" description="Basic and acidic residues" evidence="1">
    <location>
        <begin position="1"/>
        <end position="11"/>
    </location>
</feature>
<evidence type="ECO:0000313" key="4">
    <source>
        <dbReference type="Proteomes" id="UP000557872"/>
    </source>
</evidence>
<sequence>MAGKLSSEKAFRLINPAGQSEEAEQPHAEPGFDDPSQQTPTLPSARWKRYLLFSVVTLVAISFAGTILYGISLILNKEPPSLILTPTEEKINPLSQEKASSLARQTMTGFLNSTTTEERLQYVMHPDECRDALNDYYKTRHHFDSPLWKIDRIEAAQYDGQPIWMLAYVSLNKQRSHAVLQQEGDALKIHWQASYAYGEISWEQFALTQPEKPVQMRAYVTPHLGPLPPGTTEKSHIALTIENKQGAFTGLAIMEKGAEGASLMSKIPPDARVPVNLRLYYQHQANGIKQLSIHSLLHFQWIRPPLGEMGTPFQLQR</sequence>
<dbReference type="AlphaFoldDB" id="A0A851GLC0"/>
<protein>
    <submittedName>
        <fullName evidence="3">Uncharacterized protein</fullName>
    </submittedName>
</protein>
<dbReference type="Proteomes" id="UP000557872">
    <property type="component" value="Unassembled WGS sequence"/>
</dbReference>
<evidence type="ECO:0000313" key="3">
    <source>
        <dbReference type="EMBL" id="NWK56631.1"/>
    </source>
</evidence>
<evidence type="ECO:0000256" key="1">
    <source>
        <dbReference type="SAM" id="MobiDB-lite"/>
    </source>
</evidence>
<keyword evidence="2" id="KW-1133">Transmembrane helix</keyword>
<accession>A0A851GLC0</accession>
<proteinExistence type="predicted"/>
<organism evidence="3 4">
    <name type="scientific">Oceaniferula marina</name>
    <dbReference type="NCBI Taxonomy" id="2748318"/>
    <lineage>
        <taxon>Bacteria</taxon>
        <taxon>Pseudomonadati</taxon>
        <taxon>Verrucomicrobiota</taxon>
        <taxon>Verrucomicrobiia</taxon>
        <taxon>Verrucomicrobiales</taxon>
        <taxon>Verrucomicrobiaceae</taxon>
        <taxon>Oceaniferula</taxon>
    </lineage>
</organism>
<comment type="caution">
    <text evidence="3">The sequence shown here is derived from an EMBL/GenBank/DDBJ whole genome shotgun (WGS) entry which is preliminary data.</text>
</comment>
<gene>
    <name evidence="3" type="ORF">HW115_13495</name>
</gene>